<dbReference type="SUPFAM" id="SSF53335">
    <property type="entry name" value="S-adenosyl-L-methionine-dependent methyltransferases"/>
    <property type="match status" value="1"/>
</dbReference>
<reference evidence="2 3" key="1">
    <citation type="submission" date="2024-02" db="EMBL/GenBank/DDBJ databases">
        <title>A draft genome for the cacao thread blight pathogen Marasmius crinis-equi.</title>
        <authorList>
            <person name="Cohen S.P."/>
            <person name="Baruah I.K."/>
            <person name="Amoako-Attah I."/>
            <person name="Bukari Y."/>
            <person name="Meinhardt L.W."/>
            <person name="Bailey B.A."/>
        </authorList>
    </citation>
    <scope>NUCLEOTIDE SEQUENCE [LARGE SCALE GENOMIC DNA]</scope>
    <source>
        <strain evidence="2 3">GH-76</strain>
    </source>
</reference>
<dbReference type="InterPro" id="IPR050750">
    <property type="entry name" value="C5-MTase"/>
</dbReference>
<dbReference type="EMBL" id="JBAHYK010003342">
    <property type="protein sequence ID" value="KAL0563622.1"/>
    <property type="molecule type" value="Genomic_DNA"/>
</dbReference>
<keyword evidence="3" id="KW-1185">Reference proteome</keyword>
<name>A0ABR3EL53_9AGAR</name>
<sequence length="232" mass="26739">MEEPEIPEIRRYLDPEVDPRLGGQSWHPHAVPDRVLRKWGRLFDIVLPSSRRSCCFTRGYTQLVERAGSIIQMNEQLDTTSTFDVFLSRQKEEDPSAEESVELLHPLKLRYFSPSELLRLFAFEDTTTEAEEQNGKKKGFRFVWPPDNYKNDLKIPARWAYLIAGLQEGIKGDSWKVTLDEAVNHLYELFPANIDQLPTLSLTQTPSSYMTGSASEQVLLVLDHLDSRRSQL</sequence>
<evidence type="ECO:0000313" key="3">
    <source>
        <dbReference type="Proteomes" id="UP001465976"/>
    </source>
</evidence>
<proteinExistence type="predicted"/>
<evidence type="ECO:0000256" key="1">
    <source>
        <dbReference type="ARBA" id="ARBA00022691"/>
    </source>
</evidence>
<evidence type="ECO:0000313" key="2">
    <source>
        <dbReference type="EMBL" id="KAL0563622.1"/>
    </source>
</evidence>
<dbReference type="Gene3D" id="3.90.120.10">
    <property type="entry name" value="DNA Methylase, subunit A, domain 2"/>
    <property type="match status" value="1"/>
</dbReference>
<dbReference type="PANTHER" id="PTHR46098">
    <property type="entry name" value="TRNA (CYTOSINE(38)-C(5))-METHYLTRANSFERASE"/>
    <property type="match status" value="1"/>
</dbReference>
<organism evidence="2 3">
    <name type="scientific">Marasmius crinis-equi</name>
    <dbReference type="NCBI Taxonomy" id="585013"/>
    <lineage>
        <taxon>Eukaryota</taxon>
        <taxon>Fungi</taxon>
        <taxon>Dikarya</taxon>
        <taxon>Basidiomycota</taxon>
        <taxon>Agaricomycotina</taxon>
        <taxon>Agaricomycetes</taxon>
        <taxon>Agaricomycetidae</taxon>
        <taxon>Agaricales</taxon>
        <taxon>Marasmiineae</taxon>
        <taxon>Marasmiaceae</taxon>
        <taxon>Marasmius</taxon>
    </lineage>
</organism>
<protein>
    <submittedName>
        <fullName evidence="2">Uncharacterized protein</fullName>
    </submittedName>
</protein>
<keyword evidence="1" id="KW-0949">S-adenosyl-L-methionine</keyword>
<dbReference type="PANTHER" id="PTHR46098:SF1">
    <property type="entry name" value="TRNA (CYTOSINE(38)-C(5))-METHYLTRANSFERASE"/>
    <property type="match status" value="1"/>
</dbReference>
<gene>
    <name evidence="2" type="ORF">V5O48_018443</name>
</gene>
<dbReference type="Proteomes" id="UP001465976">
    <property type="component" value="Unassembled WGS sequence"/>
</dbReference>
<accession>A0ABR3EL53</accession>
<comment type="caution">
    <text evidence="2">The sequence shown here is derived from an EMBL/GenBank/DDBJ whole genome shotgun (WGS) entry which is preliminary data.</text>
</comment>
<dbReference type="InterPro" id="IPR029063">
    <property type="entry name" value="SAM-dependent_MTases_sf"/>
</dbReference>